<reference evidence="5 6" key="1">
    <citation type="submission" date="2019-02" db="EMBL/GenBank/DDBJ databases">
        <title>Draft genome sequences of novel Actinobacteria.</title>
        <authorList>
            <person name="Sahin N."/>
            <person name="Ay H."/>
            <person name="Saygin H."/>
        </authorList>
    </citation>
    <scope>NUCLEOTIDE SEQUENCE [LARGE SCALE GENOMIC DNA]</scope>
    <source>
        <strain evidence="5 6">KC603</strain>
    </source>
</reference>
<dbReference type="PANTHER" id="PTHR42995">
    <property type="entry name" value="ACETYL-COENZYME A CARBOXYLASE CARBOXYL TRANSFERASE SUBUNIT BETA, CHLOROPLASTIC"/>
    <property type="match status" value="1"/>
</dbReference>
<dbReference type="Gene3D" id="3.90.226.10">
    <property type="entry name" value="2-enoyl-CoA Hydratase, Chain A, domain 1"/>
    <property type="match status" value="2"/>
</dbReference>
<evidence type="ECO:0000256" key="1">
    <source>
        <dbReference type="ARBA" id="ARBA00022679"/>
    </source>
</evidence>
<evidence type="ECO:0000259" key="3">
    <source>
        <dbReference type="PROSITE" id="PS50980"/>
    </source>
</evidence>
<dbReference type="InterPro" id="IPR011762">
    <property type="entry name" value="COA_CT_N"/>
</dbReference>
<protein>
    <submittedName>
        <fullName evidence="5">Acetyl-CoA carboxyl transferase</fullName>
    </submittedName>
</protein>
<evidence type="ECO:0000313" key="6">
    <source>
        <dbReference type="Proteomes" id="UP000295621"/>
    </source>
</evidence>
<dbReference type="SUPFAM" id="SSF52096">
    <property type="entry name" value="ClpP/crotonase"/>
    <property type="match status" value="2"/>
</dbReference>
<dbReference type="PANTHER" id="PTHR42995:SF5">
    <property type="entry name" value="ACETYL-COENZYME A CARBOXYLASE CARBOXYL TRANSFERASE SUBUNIT BETA, CHLOROPLASTIC"/>
    <property type="match status" value="1"/>
</dbReference>
<dbReference type="GO" id="GO:0006633">
    <property type="term" value="P:fatty acid biosynthetic process"/>
    <property type="evidence" value="ECO:0007669"/>
    <property type="project" value="InterPro"/>
</dbReference>
<dbReference type="PROSITE" id="PS50980">
    <property type="entry name" value="COA_CT_NTER"/>
    <property type="match status" value="1"/>
</dbReference>
<evidence type="ECO:0000256" key="2">
    <source>
        <dbReference type="SAM" id="MobiDB-lite"/>
    </source>
</evidence>
<proteinExistence type="predicted"/>
<sequence length="473" mass="48311">MIKSADLIERVLDDGSWRSWDAGADAPPESVVTGQGTIGGRAVAVVASEFGVLAGSIGLAASARVVAAVERATAQRLPLLASPASGGTRLQEGTRAFVKMAGIASALAAHRSAGLPYLVYLRHPTTGGVLASWGSLGHVTAAEPGALVGLLGPRVQRAIYGRELPAGVQRAENLHAHGLIDAVLPPEDLRTVAIRVLSVLSNEVAPDEAAAPAPVPAEPPPAPGDTWDSVVRSRRPGRPGVRALLKLAASDVTLLSGTGAGEHDDALVLALARFGRAPCVVLGQDRRGHAADVVLGPAGLREAMRGMRIAAELGLALVTVVDTPGAPPTRQAEEGGLAGGIALCLADLVTLRSPTVCVLLGQGGGGTALALLPADCVLVALHGWLAPLPPEGAAEILHGDPSRAPEVADTQAIGAAALVRDGIADRVVPEFPDAADEPAAFVRRVGAALEEELLALLHADPSRRLATRAERYR</sequence>
<comment type="caution">
    <text evidence="5">The sequence shown here is derived from an EMBL/GenBank/DDBJ whole genome shotgun (WGS) entry which is preliminary data.</text>
</comment>
<dbReference type="Pfam" id="PF01039">
    <property type="entry name" value="Carboxyl_trans"/>
    <property type="match status" value="1"/>
</dbReference>
<dbReference type="PROSITE" id="PS50989">
    <property type="entry name" value="COA_CT_CTER"/>
    <property type="match status" value="1"/>
</dbReference>
<evidence type="ECO:0000313" key="5">
    <source>
        <dbReference type="EMBL" id="TDC49258.1"/>
    </source>
</evidence>
<feature type="compositionally biased region" description="Pro residues" evidence="2">
    <location>
        <begin position="213"/>
        <end position="223"/>
    </location>
</feature>
<gene>
    <name evidence="5" type="ORF">E1212_18850</name>
</gene>
<dbReference type="PRINTS" id="PR01070">
    <property type="entry name" value="ACCCTRFRASEB"/>
</dbReference>
<organism evidence="5 6">
    <name type="scientific">Jiangella ureilytica</name>
    <dbReference type="NCBI Taxonomy" id="2530374"/>
    <lineage>
        <taxon>Bacteria</taxon>
        <taxon>Bacillati</taxon>
        <taxon>Actinomycetota</taxon>
        <taxon>Actinomycetes</taxon>
        <taxon>Jiangellales</taxon>
        <taxon>Jiangellaceae</taxon>
        <taxon>Jiangella</taxon>
    </lineage>
</organism>
<dbReference type="GO" id="GO:0003989">
    <property type="term" value="F:acetyl-CoA carboxylase activity"/>
    <property type="evidence" value="ECO:0007669"/>
    <property type="project" value="InterPro"/>
</dbReference>
<dbReference type="InterPro" id="IPR000438">
    <property type="entry name" value="Acetyl_CoA_COase_Trfase_b_su"/>
</dbReference>
<name>A0A4R4RIB0_9ACTN</name>
<dbReference type="GO" id="GO:0009317">
    <property type="term" value="C:acetyl-CoA carboxylase complex"/>
    <property type="evidence" value="ECO:0007669"/>
    <property type="project" value="InterPro"/>
</dbReference>
<keyword evidence="1 5" id="KW-0808">Transferase</keyword>
<accession>A0A4R4RIB0</accession>
<dbReference type="AlphaFoldDB" id="A0A4R4RIB0"/>
<dbReference type="InterPro" id="IPR034733">
    <property type="entry name" value="AcCoA_carboxyl_beta"/>
</dbReference>
<dbReference type="RefSeq" id="WP_131985248.1">
    <property type="nucleotide sequence ID" value="NZ_SMKL01000044.1"/>
</dbReference>
<dbReference type="InterPro" id="IPR011763">
    <property type="entry name" value="COA_CT_C"/>
</dbReference>
<feature type="domain" description="CoA carboxyltransferase C-terminal" evidence="4">
    <location>
        <begin position="205"/>
        <end position="455"/>
    </location>
</feature>
<dbReference type="InterPro" id="IPR029045">
    <property type="entry name" value="ClpP/crotonase-like_dom_sf"/>
</dbReference>
<dbReference type="OrthoDB" id="9772975at2"/>
<keyword evidence="6" id="KW-1185">Reference proteome</keyword>
<evidence type="ECO:0000259" key="4">
    <source>
        <dbReference type="PROSITE" id="PS50989"/>
    </source>
</evidence>
<dbReference type="GO" id="GO:2001295">
    <property type="term" value="P:malonyl-CoA biosynthetic process"/>
    <property type="evidence" value="ECO:0007669"/>
    <property type="project" value="TreeGrafter"/>
</dbReference>
<feature type="domain" description="CoA carboxyltransferase N-terminal" evidence="3">
    <location>
        <begin position="1"/>
        <end position="215"/>
    </location>
</feature>
<dbReference type="GO" id="GO:0016740">
    <property type="term" value="F:transferase activity"/>
    <property type="evidence" value="ECO:0007669"/>
    <property type="project" value="UniProtKB-KW"/>
</dbReference>
<dbReference type="EMBL" id="SMKL01000044">
    <property type="protein sequence ID" value="TDC49258.1"/>
    <property type="molecule type" value="Genomic_DNA"/>
</dbReference>
<feature type="region of interest" description="Disordered" evidence="2">
    <location>
        <begin position="208"/>
        <end position="228"/>
    </location>
</feature>
<dbReference type="Proteomes" id="UP000295621">
    <property type="component" value="Unassembled WGS sequence"/>
</dbReference>